<accession>A0A366ILE6</accession>
<evidence type="ECO:0000259" key="2">
    <source>
        <dbReference type="Pfam" id="PF21338"/>
    </source>
</evidence>
<comment type="caution">
    <text evidence="3">The sequence shown here is derived from an EMBL/GenBank/DDBJ whole genome shotgun (WGS) entry which is preliminary data.</text>
</comment>
<sequence>MGRIVHVDPATDGIRRKGAGKGFYYLRADGTKVTPGEDLERIRSLAIPPAWREVWICPRPDGHIQATGVDGAGRRQYIYHPDWVAERQAEKFDRSLSLGWALPNARRKVTLDLRSRGTTARRAQAMAFRILDSTGMRIGSREYARTNGTYGVSTLEVHHARVHGSALSLQFTGKGGQEWTVSLEDSDLAKALRPMLGRAPAEQLLGARDDHGTWRNLGAEAINDYIRTVTGDDFTAKDLRTLIKEAVDVTAQFLADTPKVTQDSYIDPRLFDAFLDGEAPPRFPVTESAVRELLDSRANL</sequence>
<dbReference type="InterPro" id="IPR035447">
    <property type="entry name" value="DNA_topo_I_N_sf"/>
</dbReference>
<dbReference type="InterPro" id="IPR011010">
    <property type="entry name" value="DNA_brk_join_enz"/>
</dbReference>
<feature type="domain" description="DNA topoisomerase I catalytic core eukaryotic-type" evidence="1">
    <location>
        <begin position="85"/>
        <end position="242"/>
    </location>
</feature>
<dbReference type="GO" id="GO:0003917">
    <property type="term" value="F:DNA topoisomerase type I (single strand cut, ATP-independent) activity"/>
    <property type="evidence" value="ECO:0007669"/>
    <property type="project" value="InterPro"/>
</dbReference>
<proteinExistence type="predicted"/>
<gene>
    <name evidence="3" type="ORF">DFO65_10447</name>
</gene>
<keyword evidence="4" id="KW-1185">Reference proteome</keyword>
<dbReference type="Pfam" id="PF01028">
    <property type="entry name" value="Topoisom_I"/>
    <property type="match status" value="1"/>
</dbReference>
<dbReference type="GO" id="GO:0006265">
    <property type="term" value="P:DNA topological change"/>
    <property type="evidence" value="ECO:0007669"/>
    <property type="project" value="InterPro"/>
</dbReference>
<dbReference type="Gene3D" id="3.30.66.10">
    <property type="entry name" value="DNA topoisomerase I domain"/>
    <property type="match status" value="1"/>
</dbReference>
<evidence type="ECO:0000259" key="1">
    <source>
        <dbReference type="Pfam" id="PF01028"/>
    </source>
</evidence>
<dbReference type="InterPro" id="IPR013500">
    <property type="entry name" value="TopoI_cat_euk"/>
</dbReference>
<dbReference type="InterPro" id="IPR014711">
    <property type="entry name" value="TopoI_cat_a-hlx-sub_euk"/>
</dbReference>
<dbReference type="SUPFAM" id="SSF56349">
    <property type="entry name" value="DNA breaking-rejoining enzymes"/>
    <property type="match status" value="1"/>
</dbReference>
<dbReference type="Proteomes" id="UP000253509">
    <property type="component" value="Unassembled WGS sequence"/>
</dbReference>
<protein>
    <submittedName>
        <fullName evidence="3">DNA topoisomerase-1</fullName>
    </submittedName>
</protein>
<organism evidence="3 4">
    <name type="scientific">Brevibacterium celere</name>
    <dbReference type="NCBI Taxonomy" id="225845"/>
    <lineage>
        <taxon>Bacteria</taxon>
        <taxon>Bacillati</taxon>
        <taxon>Actinomycetota</taxon>
        <taxon>Actinomycetes</taxon>
        <taxon>Micrococcales</taxon>
        <taxon>Brevibacteriaceae</taxon>
        <taxon>Brevibacterium</taxon>
    </lineage>
</organism>
<dbReference type="PROSITE" id="PS52038">
    <property type="entry name" value="TOPO_IB_2"/>
    <property type="match status" value="1"/>
</dbReference>
<dbReference type="Pfam" id="PF21338">
    <property type="entry name" value="Top1B_N_bact"/>
    <property type="match status" value="1"/>
</dbReference>
<dbReference type="RefSeq" id="WP_181778652.1">
    <property type="nucleotide sequence ID" value="NZ_QNSB01000004.1"/>
</dbReference>
<dbReference type="SUPFAM" id="SSF55869">
    <property type="entry name" value="DNA topoisomerase I domain"/>
    <property type="match status" value="1"/>
</dbReference>
<dbReference type="Gene3D" id="3.90.15.10">
    <property type="entry name" value="Topoisomerase I, Chain A, domain 3"/>
    <property type="match status" value="1"/>
</dbReference>
<dbReference type="GO" id="GO:0003677">
    <property type="term" value="F:DNA binding"/>
    <property type="evidence" value="ECO:0007669"/>
    <property type="project" value="InterPro"/>
</dbReference>
<evidence type="ECO:0000313" key="3">
    <source>
        <dbReference type="EMBL" id="RBP72092.1"/>
    </source>
</evidence>
<dbReference type="InterPro" id="IPR049331">
    <property type="entry name" value="Top1B_N_bact"/>
</dbReference>
<keyword evidence="3" id="KW-0413">Isomerase</keyword>
<name>A0A366ILE6_9MICO</name>
<dbReference type="EMBL" id="QNSB01000004">
    <property type="protein sequence ID" value="RBP72092.1"/>
    <property type="molecule type" value="Genomic_DNA"/>
</dbReference>
<evidence type="ECO:0000313" key="4">
    <source>
        <dbReference type="Proteomes" id="UP000253509"/>
    </source>
</evidence>
<reference evidence="3 4" key="1">
    <citation type="submission" date="2018-06" db="EMBL/GenBank/DDBJ databases">
        <title>Freshwater and sediment microbial communities from various areas in North America, analyzing microbe dynamics in response to fracking.</title>
        <authorList>
            <person name="Lamendella R."/>
        </authorList>
    </citation>
    <scope>NUCLEOTIDE SEQUENCE [LARGE SCALE GENOMIC DNA]</scope>
    <source>
        <strain evidence="3 4">3b_TX</strain>
    </source>
</reference>
<feature type="domain" description="DNA topoisomerase IB N-terminal" evidence="2">
    <location>
        <begin position="22"/>
        <end position="70"/>
    </location>
</feature>
<dbReference type="AlphaFoldDB" id="A0A366ILE6"/>